<name>A0A9W8ANT5_9FUNG</name>
<dbReference type="EMBL" id="JANBPY010004000">
    <property type="protein sequence ID" value="KAJ1949496.1"/>
    <property type="molecule type" value="Genomic_DNA"/>
</dbReference>
<evidence type="ECO:0000313" key="1">
    <source>
        <dbReference type="EMBL" id="KAJ1949496.1"/>
    </source>
</evidence>
<accession>A0A9W8ANT5</accession>
<reference evidence="1" key="1">
    <citation type="submission" date="2022-07" db="EMBL/GenBank/DDBJ databases">
        <title>Phylogenomic reconstructions and comparative analyses of Kickxellomycotina fungi.</title>
        <authorList>
            <person name="Reynolds N.K."/>
            <person name="Stajich J.E."/>
            <person name="Barry K."/>
            <person name="Grigoriev I.V."/>
            <person name="Crous P."/>
            <person name="Smith M.E."/>
        </authorList>
    </citation>
    <scope>NUCLEOTIDE SEQUENCE</scope>
    <source>
        <strain evidence="1">RSA 1196</strain>
    </source>
</reference>
<sequence>MTTPGNLPISEISLNANAAERCKSTLSENASVVKARNGSPSKKLTLFRSIITNEPQQRNPWNRDSAVQI</sequence>
<proteinExistence type="predicted"/>
<dbReference type="AlphaFoldDB" id="A0A9W8ANT5"/>
<gene>
    <name evidence="1" type="ORF">IWQ62_006725</name>
</gene>
<evidence type="ECO:0000313" key="2">
    <source>
        <dbReference type="Proteomes" id="UP001150925"/>
    </source>
</evidence>
<keyword evidence="2" id="KW-1185">Reference proteome</keyword>
<dbReference type="Proteomes" id="UP001150925">
    <property type="component" value="Unassembled WGS sequence"/>
</dbReference>
<protein>
    <submittedName>
        <fullName evidence="1">Uncharacterized protein</fullName>
    </submittedName>
</protein>
<comment type="caution">
    <text evidence="1">The sequence shown here is derived from an EMBL/GenBank/DDBJ whole genome shotgun (WGS) entry which is preliminary data.</text>
</comment>
<organism evidence="1 2">
    <name type="scientific">Dispira parvispora</name>
    <dbReference type="NCBI Taxonomy" id="1520584"/>
    <lineage>
        <taxon>Eukaryota</taxon>
        <taxon>Fungi</taxon>
        <taxon>Fungi incertae sedis</taxon>
        <taxon>Zoopagomycota</taxon>
        <taxon>Kickxellomycotina</taxon>
        <taxon>Dimargaritomycetes</taxon>
        <taxon>Dimargaritales</taxon>
        <taxon>Dimargaritaceae</taxon>
        <taxon>Dispira</taxon>
    </lineage>
</organism>
<feature type="non-terminal residue" evidence="1">
    <location>
        <position position="69"/>
    </location>
</feature>